<dbReference type="PANTHER" id="PTHR34047:SF8">
    <property type="entry name" value="PROTEIN YKFC"/>
    <property type="match status" value="1"/>
</dbReference>
<protein>
    <submittedName>
        <fullName evidence="2">RNA-directed DNA polymerase</fullName>
    </submittedName>
</protein>
<gene>
    <name evidence="2" type="ORF">EQG49_12890</name>
</gene>
<name>A0A4P6YWX5_9LACO</name>
<dbReference type="PANTHER" id="PTHR34047">
    <property type="entry name" value="NUCLEAR INTRON MATURASE 1, MITOCHONDRIAL-RELATED"/>
    <property type="match status" value="1"/>
</dbReference>
<keyword evidence="3" id="KW-1185">Reference proteome</keyword>
<keyword evidence="2" id="KW-0695">RNA-directed DNA polymerase</keyword>
<proteinExistence type="predicted"/>
<evidence type="ECO:0000259" key="1">
    <source>
        <dbReference type="PROSITE" id="PS50878"/>
    </source>
</evidence>
<evidence type="ECO:0000313" key="2">
    <source>
        <dbReference type="EMBL" id="QBO37293.1"/>
    </source>
</evidence>
<keyword evidence="2" id="KW-0548">Nucleotidyltransferase</keyword>
<evidence type="ECO:0000313" key="3">
    <source>
        <dbReference type="Proteomes" id="UP000292886"/>
    </source>
</evidence>
<sequence>MKRANNLWPQIISPTNIDIALTQAARHKTHRRDVQSCIKSRDVLTRQLAIDLKRGNFTPCQPKEMIIFDGPTGKQRTILKPRFYPDQLVHQLLITAIEPSLMRGMYQYSCGSIPKRGASYGQKAVRKWLDNDPRNTKYCLKMDVSKFYPSIDNENLKRKFRTIIKDKKVLWLIDRIVDTQQGQAIGYYTSQWFANFYLQDFDHYVKEKLGAKYYVRYVDDLVILGQNKKTLHKMRERITAYLANEGLTTKPNWQVFKIAKLTPSGTHFKRGQTPNEYRGRAIDFLGLKFYRDNTTLRRKNVLRIKRRVKKINRKGELNFHDACAIVSYHGWMTRSNSKHLYITHIKPVVTIGEAKRRIRHESLRKNRE</sequence>
<keyword evidence="2" id="KW-0808">Transferase</keyword>
<reference evidence="3" key="1">
    <citation type="submission" date="2019-03" db="EMBL/GenBank/DDBJ databases">
        <title>Weissella sp. 26KH-42 Genome sequencing.</title>
        <authorList>
            <person name="Heo J."/>
            <person name="Kim S.-J."/>
            <person name="Kim J.-S."/>
            <person name="Hong S.-B."/>
            <person name="Kwon S.-W."/>
        </authorList>
    </citation>
    <scope>NUCLEOTIDE SEQUENCE [LARGE SCALE GENOMIC DNA]</scope>
    <source>
        <strain evidence="3">26KH-42</strain>
    </source>
</reference>
<dbReference type="InterPro" id="IPR043502">
    <property type="entry name" value="DNA/RNA_pol_sf"/>
</dbReference>
<organism evidence="2 3">
    <name type="scientific">Periweissella cryptocerci</name>
    <dbReference type="NCBI Taxonomy" id="2506420"/>
    <lineage>
        <taxon>Bacteria</taxon>
        <taxon>Bacillati</taxon>
        <taxon>Bacillota</taxon>
        <taxon>Bacilli</taxon>
        <taxon>Lactobacillales</taxon>
        <taxon>Lactobacillaceae</taxon>
        <taxon>Periweissella</taxon>
    </lineage>
</organism>
<dbReference type="InterPro" id="IPR051083">
    <property type="entry name" value="GrpII_Intron_Splice-Mob/Def"/>
</dbReference>
<dbReference type="Proteomes" id="UP000292886">
    <property type="component" value="Chromosome"/>
</dbReference>
<dbReference type="PROSITE" id="PS50878">
    <property type="entry name" value="RT_POL"/>
    <property type="match status" value="1"/>
</dbReference>
<dbReference type="AlphaFoldDB" id="A0A4P6YWX5"/>
<dbReference type="OrthoDB" id="9793236at2"/>
<dbReference type="Pfam" id="PF00078">
    <property type="entry name" value="RVT_1"/>
    <property type="match status" value="1"/>
</dbReference>
<feature type="domain" description="Reverse transcriptase" evidence="1">
    <location>
        <begin position="1"/>
        <end position="282"/>
    </location>
</feature>
<dbReference type="CDD" id="cd01646">
    <property type="entry name" value="RT_Bac_retron_I"/>
    <property type="match status" value="1"/>
</dbReference>
<dbReference type="GO" id="GO:0003964">
    <property type="term" value="F:RNA-directed DNA polymerase activity"/>
    <property type="evidence" value="ECO:0007669"/>
    <property type="project" value="UniProtKB-KW"/>
</dbReference>
<dbReference type="EMBL" id="CP037940">
    <property type="protein sequence ID" value="QBO37293.1"/>
    <property type="molecule type" value="Genomic_DNA"/>
</dbReference>
<dbReference type="RefSeq" id="WP_133364370.1">
    <property type="nucleotide sequence ID" value="NZ_CP037940.1"/>
</dbReference>
<accession>A0A4P6YWX5</accession>
<dbReference type="KEGG" id="wei:EQG49_12890"/>
<dbReference type="InterPro" id="IPR000477">
    <property type="entry name" value="RT_dom"/>
</dbReference>
<dbReference type="SUPFAM" id="SSF56672">
    <property type="entry name" value="DNA/RNA polymerases"/>
    <property type="match status" value="1"/>
</dbReference>